<dbReference type="Gene3D" id="3.90.25.10">
    <property type="entry name" value="UDP-galactose 4-epimerase, domain 1"/>
    <property type="match status" value="1"/>
</dbReference>
<reference evidence="4 5" key="1">
    <citation type="submission" date="2016-04" db="EMBL/GenBank/DDBJ databases">
        <title>A degradative enzymes factory behind the ericoid mycorrhizal symbiosis.</title>
        <authorList>
            <consortium name="DOE Joint Genome Institute"/>
            <person name="Martino E."/>
            <person name="Morin E."/>
            <person name="Grelet G."/>
            <person name="Kuo A."/>
            <person name="Kohler A."/>
            <person name="Daghino S."/>
            <person name="Barry K."/>
            <person name="Choi C."/>
            <person name="Cichocki N."/>
            <person name="Clum A."/>
            <person name="Copeland A."/>
            <person name="Hainaut M."/>
            <person name="Haridas S."/>
            <person name="Labutti K."/>
            <person name="Lindquist E."/>
            <person name="Lipzen A."/>
            <person name="Khouja H.-R."/>
            <person name="Murat C."/>
            <person name="Ohm R."/>
            <person name="Olson A."/>
            <person name="Spatafora J."/>
            <person name="Veneault-Fourrey C."/>
            <person name="Henrissat B."/>
            <person name="Grigoriev I."/>
            <person name="Martin F."/>
            <person name="Perotto S."/>
        </authorList>
    </citation>
    <scope>NUCLEOTIDE SEQUENCE [LARGE SCALE GENOMIC DNA]</scope>
    <source>
        <strain evidence="4 5">F</strain>
    </source>
</reference>
<dbReference type="GO" id="GO:0005634">
    <property type="term" value="C:nucleus"/>
    <property type="evidence" value="ECO:0007669"/>
    <property type="project" value="TreeGrafter"/>
</dbReference>
<dbReference type="EMBL" id="KZ613943">
    <property type="protein sequence ID" value="PMD42479.1"/>
    <property type="molecule type" value="Genomic_DNA"/>
</dbReference>
<dbReference type="InterPro" id="IPR036291">
    <property type="entry name" value="NAD(P)-bd_dom_sf"/>
</dbReference>
<dbReference type="SUPFAM" id="SSF51735">
    <property type="entry name" value="NAD(P)-binding Rossmann-fold domains"/>
    <property type="match status" value="1"/>
</dbReference>
<protein>
    <submittedName>
        <fullName evidence="4">NAD(P)-binding protein</fullName>
    </submittedName>
</protein>
<dbReference type="AlphaFoldDB" id="A0A2J6RVD5"/>
<proteinExistence type="inferred from homology"/>
<dbReference type="Gene3D" id="3.40.50.720">
    <property type="entry name" value="NAD(P)-binding Rossmann-like Domain"/>
    <property type="match status" value="1"/>
</dbReference>
<organism evidence="4 5">
    <name type="scientific">Hyaloscypha variabilis (strain UAMH 11265 / GT02V1 / F)</name>
    <name type="common">Meliniomyces variabilis</name>
    <dbReference type="NCBI Taxonomy" id="1149755"/>
    <lineage>
        <taxon>Eukaryota</taxon>
        <taxon>Fungi</taxon>
        <taxon>Dikarya</taxon>
        <taxon>Ascomycota</taxon>
        <taxon>Pezizomycotina</taxon>
        <taxon>Leotiomycetes</taxon>
        <taxon>Helotiales</taxon>
        <taxon>Hyaloscyphaceae</taxon>
        <taxon>Hyaloscypha</taxon>
        <taxon>Hyaloscypha variabilis</taxon>
    </lineage>
</organism>
<accession>A0A2J6RVD5</accession>
<dbReference type="InterPro" id="IPR051164">
    <property type="entry name" value="NmrA-like_oxidored"/>
</dbReference>
<feature type="domain" description="NmrA-like" evidence="3">
    <location>
        <begin position="3"/>
        <end position="280"/>
    </location>
</feature>
<dbReference type="Pfam" id="PF05368">
    <property type="entry name" value="NmrA"/>
    <property type="match status" value="1"/>
</dbReference>
<dbReference type="Proteomes" id="UP000235786">
    <property type="component" value="Unassembled WGS sequence"/>
</dbReference>
<dbReference type="PANTHER" id="PTHR42748:SF7">
    <property type="entry name" value="NMRA LIKE REDOX SENSOR 1-RELATED"/>
    <property type="match status" value="1"/>
</dbReference>
<evidence type="ECO:0000256" key="1">
    <source>
        <dbReference type="ARBA" id="ARBA00006328"/>
    </source>
</evidence>
<evidence type="ECO:0000313" key="4">
    <source>
        <dbReference type="EMBL" id="PMD42479.1"/>
    </source>
</evidence>
<dbReference type="InterPro" id="IPR008030">
    <property type="entry name" value="NmrA-like"/>
</dbReference>
<dbReference type="OrthoDB" id="9997102at2759"/>
<evidence type="ECO:0000313" key="5">
    <source>
        <dbReference type="Proteomes" id="UP000235786"/>
    </source>
</evidence>
<gene>
    <name evidence="4" type="ORF">L207DRAFT_527382</name>
</gene>
<sequence length="304" mass="32840">MATKTFLVVGATGTQGSSVVSAILSTPSLPSVEILALTRNTSSPKAKALAALDSRVTLLAGDPTAPEEIFKNAHTQIDGVFCVTVHGPKGSEEAQAEGLIDASITHGVKHFVFTSADRGGEGVSDTNPTPVAHIATKYRIELYLKEKTQGTSMAWTILRPTTFMDNMSANFEGKAFEAMWRQVGKKPVQLVAASDIGHFAAVALLDPEKYSGKCIGIAGDELNFDQALEVFKKTMGYDMPTTFCAVGSVVKLAMPDMGAMFKWFEKDGYNVDIKKAREMHPELQDFATWLVKSSGFKKQAVHEK</sequence>
<evidence type="ECO:0000259" key="3">
    <source>
        <dbReference type="Pfam" id="PF05368"/>
    </source>
</evidence>
<dbReference type="STRING" id="1149755.A0A2J6RVD5"/>
<keyword evidence="5" id="KW-1185">Reference proteome</keyword>
<comment type="similarity">
    <text evidence="1">Belongs to the NmrA-type oxidoreductase family.</text>
</comment>
<name>A0A2J6RVD5_HYAVF</name>
<keyword evidence="2" id="KW-0521">NADP</keyword>
<dbReference type="PANTHER" id="PTHR42748">
    <property type="entry name" value="NITROGEN METABOLITE REPRESSION PROTEIN NMRA FAMILY MEMBER"/>
    <property type="match status" value="1"/>
</dbReference>
<evidence type="ECO:0000256" key="2">
    <source>
        <dbReference type="ARBA" id="ARBA00022857"/>
    </source>
</evidence>